<dbReference type="PANTHER" id="PTHR33845">
    <property type="entry name" value="C2H2-TYPE DOMAIN-CONTAINING PROTEIN"/>
    <property type="match status" value="1"/>
</dbReference>
<accession>A0ABN8SQU2</accession>
<feature type="compositionally biased region" description="Basic and acidic residues" evidence="1">
    <location>
        <begin position="97"/>
        <end position="113"/>
    </location>
</feature>
<dbReference type="Proteomes" id="UP001159427">
    <property type="component" value="Unassembled WGS sequence"/>
</dbReference>
<evidence type="ECO:0000256" key="2">
    <source>
        <dbReference type="SAM" id="SignalP"/>
    </source>
</evidence>
<feature type="region of interest" description="Disordered" evidence="1">
    <location>
        <begin position="27"/>
        <end position="66"/>
    </location>
</feature>
<feature type="region of interest" description="Disordered" evidence="1">
    <location>
        <begin position="97"/>
        <end position="135"/>
    </location>
</feature>
<organism evidence="4 5">
    <name type="scientific">Porites evermanni</name>
    <dbReference type="NCBI Taxonomy" id="104178"/>
    <lineage>
        <taxon>Eukaryota</taxon>
        <taxon>Metazoa</taxon>
        <taxon>Cnidaria</taxon>
        <taxon>Anthozoa</taxon>
        <taxon>Hexacorallia</taxon>
        <taxon>Scleractinia</taxon>
        <taxon>Fungiina</taxon>
        <taxon>Poritidae</taxon>
        <taxon>Porites</taxon>
    </lineage>
</organism>
<reference evidence="4 5" key="1">
    <citation type="submission" date="2022-05" db="EMBL/GenBank/DDBJ databases">
        <authorList>
            <consortium name="Genoscope - CEA"/>
            <person name="William W."/>
        </authorList>
    </citation>
    <scope>NUCLEOTIDE SEQUENCE [LARGE SCALE GENOMIC DNA]</scope>
</reference>
<feature type="compositionally biased region" description="Polar residues" evidence="1">
    <location>
        <begin position="114"/>
        <end position="124"/>
    </location>
</feature>
<evidence type="ECO:0000256" key="1">
    <source>
        <dbReference type="SAM" id="MobiDB-lite"/>
    </source>
</evidence>
<dbReference type="PROSITE" id="PS00028">
    <property type="entry name" value="ZINC_FINGER_C2H2_1"/>
    <property type="match status" value="1"/>
</dbReference>
<sequence>MLPKLILGLFLYAGVCRQCRGDHLRTLGSTDADSEVQDPGLASTSHPEPQIHEPSCSTESAEEIVEPPQLLPPATEESEQLSATPVLHVRFQEDLISEHSDRDSDPSDRHSDALSRTSSGSQESLGAAETSAEWQPTPQIQHRLYYLNNFLRMATEGRVSPVRSQCQCDVLTMSSRTQRYYRKKAEQAIEGVLESIAPGNASWLYHQVMQRRIRLQAAEGIVEDTLVARLVILYEEAANWYTRQQILSLFVNDYSKSELLALIPGLSKWRIDEARKHAFQTKPGQPIDPPRITRCRLDAVKVDHFLDFLSSPSVLQDVAYGTRTLKLESGESLEIPNMVCGASLKKSLAGLDSTQTDGVQALATLEDITHQLKQAGLDSTMADNILMRLKAGRQYLKTDFKIHTASESPCADHCRVFALSRTEKEYNGQCQHQHTITCDRCEDLKNAVSDLQLALDSGEVHLSPDKREELQHDLSCAAPSIEDWKSHVLRSVHQDAAKSEIVDSLKPSQVLLIIDWAMKFIPTSFRETQRDWFGKKGKSWHLSTRTYIHLFDECNQNSFSVASIIEDSLTTMKRQKPRLNEAFLRFDNAGCYHCAFLLLSLPSLGQRIGVCIARYDFSEAQAGKDICDRRAAALKSHIRRYINEGNDVKTASDMKAAIDSHGGVKGCYSVVCKVDERSQNMTKHSLSGIQSLNKFVFTESGEMIAWRAYNVGPRKVFSAASLACLGTTQGPTNLQVLQAFNSPDILTGVFRASSSTQEQQPAAPPTDPIAVERIQLEEEERVAFGCPEEGCIKVYQSHSSLQRHLDGGKHLLALERESTYDVIKKKWAETCKSISGSYVEAAQPPTSASASVSHSQSEDPLPTADLGWALKKTKKSVNFTTKVCQFLREVFLQGEDTGNKAAAEDVAARMRSVRTAEGMKVFTKDEWLTSTQISGYFRRMAALNRSGGLHRRKEVRPAPTEPVPEGEESE</sequence>
<feature type="domain" description="C2H2-type" evidence="3">
    <location>
        <begin position="786"/>
        <end position="810"/>
    </location>
</feature>
<dbReference type="InterPro" id="IPR013087">
    <property type="entry name" value="Znf_C2H2_type"/>
</dbReference>
<feature type="region of interest" description="Disordered" evidence="1">
    <location>
        <begin position="947"/>
        <end position="970"/>
    </location>
</feature>
<keyword evidence="5" id="KW-1185">Reference proteome</keyword>
<gene>
    <name evidence="4" type="ORF">PEVE_00026716</name>
</gene>
<feature type="non-terminal residue" evidence="4">
    <location>
        <position position="970"/>
    </location>
</feature>
<keyword evidence="2" id="KW-0732">Signal</keyword>
<evidence type="ECO:0000313" key="5">
    <source>
        <dbReference type="Proteomes" id="UP001159427"/>
    </source>
</evidence>
<evidence type="ECO:0000259" key="3">
    <source>
        <dbReference type="PROSITE" id="PS00028"/>
    </source>
</evidence>
<dbReference type="PANTHER" id="PTHR33845:SF1">
    <property type="entry name" value="C2H2-TYPE DOMAIN-CONTAINING PROTEIN"/>
    <property type="match status" value="1"/>
</dbReference>
<name>A0ABN8SQU2_9CNID</name>
<dbReference type="EMBL" id="CALNXI010003628">
    <property type="protein sequence ID" value="CAH3193880.1"/>
    <property type="molecule type" value="Genomic_DNA"/>
</dbReference>
<evidence type="ECO:0000313" key="4">
    <source>
        <dbReference type="EMBL" id="CAH3193880.1"/>
    </source>
</evidence>
<feature type="signal peptide" evidence="2">
    <location>
        <begin position="1"/>
        <end position="21"/>
    </location>
</feature>
<proteinExistence type="predicted"/>
<protein>
    <recommendedName>
        <fullName evidence="3">C2H2-type domain-containing protein</fullName>
    </recommendedName>
</protein>
<feature type="chain" id="PRO_5046845457" description="C2H2-type domain-containing protein" evidence="2">
    <location>
        <begin position="22"/>
        <end position="970"/>
    </location>
</feature>
<comment type="caution">
    <text evidence="4">The sequence shown here is derived from an EMBL/GenBank/DDBJ whole genome shotgun (WGS) entry which is preliminary data.</text>
</comment>